<organism evidence="4 5">
    <name type="scientific">Dreissena polymorpha</name>
    <name type="common">Zebra mussel</name>
    <name type="synonym">Mytilus polymorpha</name>
    <dbReference type="NCBI Taxonomy" id="45954"/>
    <lineage>
        <taxon>Eukaryota</taxon>
        <taxon>Metazoa</taxon>
        <taxon>Spiralia</taxon>
        <taxon>Lophotrochozoa</taxon>
        <taxon>Mollusca</taxon>
        <taxon>Bivalvia</taxon>
        <taxon>Autobranchia</taxon>
        <taxon>Heteroconchia</taxon>
        <taxon>Euheterodonta</taxon>
        <taxon>Imparidentia</taxon>
        <taxon>Neoheterodontei</taxon>
        <taxon>Myida</taxon>
        <taxon>Dreissenoidea</taxon>
        <taxon>Dreissenidae</taxon>
        <taxon>Dreissena</taxon>
    </lineage>
</organism>
<gene>
    <name evidence="4" type="ORF">DPMN_015752</name>
</gene>
<dbReference type="PRINTS" id="PR00258">
    <property type="entry name" value="SPERACTRCPTR"/>
</dbReference>
<reference evidence="4" key="2">
    <citation type="submission" date="2020-11" db="EMBL/GenBank/DDBJ databases">
        <authorList>
            <person name="McCartney M.A."/>
            <person name="Auch B."/>
            <person name="Kono T."/>
            <person name="Mallez S."/>
            <person name="Becker A."/>
            <person name="Gohl D.M."/>
            <person name="Silverstein K.A.T."/>
            <person name="Koren S."/>
            <person name="Bechman K.B."/>
            <person name="Herman A."/>
            <person name="Abrahante J.E."/>
            <person name="Garbe J."/>
        </authorList>
    </citation>
    <scope>NUCLEOTIDE SEQUENCE</scope>
    <source>
        <strain evidence="4">Duluth1</strain>
        <tissue evidence="4">Whole animal</tissue>
    </source>
</reference>
<dbReference type="AlphaFoldDB" id="A0A9D4S6G3"/>
<dbReference type="Proteomes" id="UP000828390">
    <property type="component" value="Unassembled WGS sequence"/>
</dbReference>
<sequence>MIKAYFGQGSSSILLDDVQCDGNETSILSCRHSGVGVHDCVHNEDAGVICSPICGE</sequence>
<reference evidence="4" key="1">
    <citation type="journal article" date="2019" name="bioRxiv">
        <title>The Genome of the Zebra Mussel, Dreissena polymorpha: A Resource for Invasive Species Research.</title>
        <authorList>
            <person name="McCartney M.A."/>
            <person name="Auch B."/>
            <person name="Kono T."/>
            <person name="Mallez S."/>
            <person name="Zhang Y."/>
            <person name="Obille A."/>
            <person name="Becker A."/>
            <person name="Abrahante J.E."/>
            <person name="Garbe J."/>
            <person name="Badalamenti J.P."/>
            <person name="Herman A."/>
            <person name="Mangelson H."/>
            <person name="Liachko I."/>
            <person name="Sullivan S."/>
            <person name="Sone E.D."/>
            <person name="Koren S."/>
            <person name="Silverstein K.A.T."/>
            <person name="Beckman K.B."/>
            <person name="Gohl D.M."/>
        </authorList>
    </citation>
    <scope>NUCLEOTIDE SEQUENCE</scope>
    <source>
        <strain evidence="4">Duluth1</strain>
        <tissue evidence="4">Whole animal</tissue>
    </source>
</reference>
<feature type="domain" description="SRCR" evidence="3">
    <location>
        <begin position="1"/>
        <end position="51"/>
    </location>
</feature>
<dbReference type="PANTHER" id="PTHR48071">
    <property type="entry name" value="SRCR DOMAIN-CONTAINING PROTEIN"/>
    <property type="match status" value="1"/>
</dbReference>
<dbReference type="SUPFAM" id="SSF56487">
    <property type="entry name" value="SRCR-like"/>
    <property type="match status" value="1"/>
</dbReference>
<feature type="disulfide bond" evidence="2">
    <location>
        <begin position="20"/>
        <end position="30"/>
    </location>
</feature>
<keyword evidence="1 2" id="KW-1015">Disulfide bond</keyword>
<accession>A0A9D4S6G3</accession>
<keyword evidence="5" id="KW-1185">Reference proteome</keyword>
<dbReference type="EMBL" id="JAIWYP010000001">
    <property type="protein sequence ID" value="KAH3891647.1"/>
    <property type="molecule type" value="Genomic_DNA"/>
</dbReference>
<dbReference type="Gene3D" id="3.10.250.10">
    <property type="entry name" value="SRCR-like domain"/>
    <property type="match status" value="1"/>
</dbReference>
<evidence type="ECO:0000256" key="1">
    <source>
        <dbReference type="ARBA" id="ARBA00023157"/>
    </source>
</evidence>
<evidence type="ECO:0000256" key="2">
    <source>
        <dbReference type="PROSITE-ProRule" id="PRU00196"/>
    </source>
</evidence>
<dbReference type="Pfam" id="PF00530">
    <property type="entry name" value="SRCR"/>
    <property type="match status" value="1"/>
</dbReference>
<dbReference type="GO" id="GO:0016020">
    <property type="term" value="C:membrane"/>
    <property type="evidence" value="ECO:0007669"/>
    <property type="project" value="InterPro"/>
</dbReference>
<evidence type="ECO:0000313" key="4">
    <source>
        <dbReference type="EMBL" id="KAH3891647.1"/>
    </source>
</evidence>
<dbReference type="PANTHER" id="PTHR48071:SF18">
    <property type="entry name" value="DELETED IN MALIGNANT BRAIN TUMORS 1 PROTEIN-RELATED"/>
    <property type="match status" value="1"/>
</dbReference>
<comment type="caution">
    <text evidence="2">Lacks conserved residue(s) required for the propagation of feature annotation.</text>
</comment>
<protein>
    <recommendedName>
        <fullName evidence="3">SRCR domain-containing protein</fullName>
    </recommendedName>
</protein>
<proteinExistence type="predicted"/>
<dbReference type="PROSITE" id="PS50287">
    <property type="entry name" value="SRCR_2"/>
    <property type="match status" value="1"/>
</dbReference>
<evidence type="ECO:0000313" key="5">
    <source>
        <dbReference type="Proteomes" id="UP000828390"/>
    </source>
</evidence>
<dbReference type="InterPro" id="IPR036772">
    <property type="entry name" value="SRCR-like_dom_sf"/>
</dbReference>
<dbReference type="InterPro" id="IPR001190">
    <property type="entry name" value="SRCR"/>
</dbReference>
<comment type="caution">
    <text evidence="4">The sequence shown here is derived from an EMBL/GenBank/DDBJ whole genome shotgun (WGS) entry which is preliminary data.</text>
</comment>
<evidence type="ECO:0000259" key="3">
    <source>
        <dbReference type="PROSITE" id="PS50287"/>
    </source>
</evidence>
<dbReference type="SMART" id="SM00202">
    <property type="entry name" value="SR"/>
    <property type="match status" value="1"/>
</dbReference>
<name>A0A9D4S6G3_DREPO</name>